<dbReference type="EMBL" id="CAJJDO010000058">
    <property type="protein sequence ID" value="CAD8173195.1"/>
    <property type="molecule type" value="Genomic_DNA"/>
</dbReference>
<reference evidence="1" key="1">
    <citation type="submission" date="2021-01" db="EMBL/GenBank/DDBJ databases">
        <authorList>
            <consortium name="Genoscope - CEA"/>
            <person name="William W."/>
        </authorList>
    </citation>
    <scope>NUCLEOTIDE SEQUENCE</scope>
</reference>
<accession>A0A8S1V9E3</accession>
<sequence length="129" mass="14777">MTECTSTNYQNCLILSENQACLDKFSTFYNPLTGRFRTTCVENGQTNCVYTKLICQSGFECQTLANPQQGCFEKCTTNKSSIFYCRQDKSQYCNENQACYDPTQSIGSFTQTLNEIQIKYSFKFLLKVS</sequence>
<organism evidence="1 2">
    <name type="scientific">Paramecium pentaurelia</name>
    <dbReference type="NCBI Taxonomy" id="43138"/>
    <lineage>
        <taxon>Eukaryota</taxon>
        <taxon>Sar</taxon>
        <taxon>Alveolata</taxon>
        <taxon>Ciliophora</taxon>
        <taxon>Intramacronucleata</taxon>
        <taxon>Oligohymenophorea</taxon>
        <taxon>Peniculida</taxon>
        <taxon>Parameciidae</taxon>
        <taxon>Paramecium</taxon>
    </lineage>
</organism>
<comment type="caution">
    <text evidence="1">The sequence shown here is derived from an EMBL/GenBank/DDBJ whole genome shotgun (WGS) entry which is preliminary data.</text>
</comment>
<dbReference type="AlphaFoldDB" id="A0A8S1V9E3"/>
<gene>
    <name evidence="1" type="ORF">PPENT_87.1.T0580264</name>
</gene>
<proteinExistence type="predicted"/>
<dbReference type="Proteomes" id="UP000689195">
    <property type="component" value="Unassembled WGS sequence"/>
</dbReference>
<dbReference type="OrthoDB" id="10475686at2759"/>
<evidence type="ECO:0000313" key="1">
    <source>
        <dbReference type="EMBL" id="CAD8173195.1"/>
    </source>
</evidence>
<protein>
    <submittedName>
        <fullName evidence="1">Uncharacterized protein</fullName>
    </submittedName>
</protein>
<evidence type="ECO:0000313" key="2">
    <source>
        <dbReference type="Proteomes" id="UP000689195"/>
    </source>
</evidence>
<keyword evidence="2" id="KW-1185">Reference proteome</keyword>
<name>A0A8S1V9E3_9CILI</name>